<dbReference type="InterPro" id="IPR024362">
    <property type="entry name" value="DUF2685"/>
</dbReference>
<dbReference type="KEGG" id="vg:26622729"/>
<proteinExistence type="predicted"/>
<dbReference type="Pfam" id="PF10886">
    <property type="entry name" value="DUF2685"/>
    <property type="match status" value="1"/>
</dbReference>
<reference evidence="1 2" key="1">
    <citation type="submission" date="2015-03" db="EMBL/GenBank/DDBJ databases">
        <authorList>
            <person name="Melo L.D.R."/>
            <person name="Veiga P."/>
            <person name="Cerca N."/>
            <person name="Kropinski A.M."/>
            <person name="Azeredo J."/>
            <person name="Almeida C."/>
            <person name="Sillankorva S."/>
        </authorList>
    </citation>
    <scope>NUCLEOTIDE SEQUENCE [LARGE SCALE GENOMIC DNA]</scope>
</reference>
<name>A0A0G2SSQ9_9CAUD</name>
<protein>
    <submittedName>
        <fullName evidence="1">Uncharacterized protein</fullName>
    </submittedName>
</protein>
<dbReference type="RefSeq" id="YP_009195603.1">
    <property type="nucleotide sequence ID" value="NC_028762.1"/>
</dbReference>
<accession>A0A0G2SSQ9</accession>
<sequence>MTSIDIIKENLDMVLAMENLTTDSQRDLAINAMKRHLTNINNIKLMAEGIDKSGLLPNYSLPQIIEEIKGWAMDHICVVCKKPIDESLVIFNDNNEPVHPGPCYNFSKEQPVTESGSSLNEVELLM</sequence>
<evidence type="ECO:0000313" key="1">
    <source>
        <dbReference type="EMBL" id="AKA62047.1"/>
    </source>
</evidence>
<keyword evidence="2" id="KW-1185">Reference proteome</keyword>
<dbReference type="EMBL" id="KP890823">
    <property type="protein sequence ID" value="AKA62047.1"/>
    <property type="molecule type" value="Genomic_DNA"/>
</dbReference>
<dbReference type="GeneID" id="26622729"/>
<dbReference type="OrthoDB" id="25546at10239"/>
<evidence type="ECO:0000313" key="2">
    <source>
        <dbReference type="Proteomes" id="UP000202749"/>
    </source>
</evidence>
<dbReference type="Proteomes" id="UP000202749">
    <property type="component" value="Segment"/>
</dbReference>
<organism evidence="1 2">
    <name type="scientific">Proteus phage vB_PmiM_Pm5461</name>
    <dbReference type="NCBI Taxonomy" id="1636250"/>
    <lineage>
        <taxon>Viruses</taxon>
        <taxon>Duplodnaviria</taxon>
        <taxon>Heunggongvirae</taxon>
        <taxon>Uroviricota</taxon>
        <taxon>Caudoviricetes</taxon>
        <taxon>Pantevenvirales</taxon>
        <taxon>Straboviridae</taxon>
        <taxon>Bragavirus</taxon>
        <taxon>Bragavirus pm5461</taxon>
    </lineage>
</organism>
<gene>
    <name evidence="1" type="ORF">Pm5461_181</name>
</gene>